<gene>
    <name evidence="19" type="ORF">C2S53_001562</name>
</gene>
<dbReference type="Gene3D" id="3.30.200.20">
    <property type="entry name" value="Phosphorylase Kinase, domain 1"/>
    <property type="match status" value="1"/>
</dbReference>
<dbReference type="InterPro" id="IPR000719">
    <property type="entry name" value="Prot_kinase_dom"/>
</dbReference>
<keyword evidence="14" id="KW-0325">Glycoprotein</keyword>
<feature type="binding site" evidence="15">
    <location>
        <position position="315"/>
    </location>
    <ligand>
        <name>ATP</name>
        <dbReference type="ChEBI" id="CHEBI:30616"/>
    </ligand>
</feature>
<evidence type="ECO:0000313" key="19">
    <source>
        <dbReference type="EMBL" id="KAH6826125.1"/>
    </source>
</evidence>
<protein>
    <submittedName>
        <fullName evidence="19">Uncharacterized protein</fullName>
    </submittedName>
</protein>
<dbReference type="AlphaFoldDB" id="A0AAD4J3S1"/>
<dbReference type="FunFam" id="1.10.510.10:FF:000343">
    <property type="entry name" value="Cysteine-rich receptor-like protein kinase 28"/>
    <property type="match status" value="1"/>
</dbReference>
<organism evidence="19 20">
    <name type="scientific">Perilla frutescens var. hirtella</name>
    <name type="common">Perilla citriodora</name>
    <name type="synonym">Perilla setoyensis</name>
    <dbReference type="NCBI Taxonomy" id="608512"/>
    <lineage>
        <taxon>Eukaryota</taxon>
        <taxon>Viridiplantae</taxon>
        <taxon>Streptophyta</taxon>
        <taxon>Embryophyta</taxon>
        <taxon>Tracheophyta</taxon>
        <taxon>Spermatophyta</taxon>
        <taxon>Magnoliopsida</taxon>
        <taxon>eudicotyledons</taxon>
        <taxon>Gunneridae</taxon>
        <taxon>Pentapetalae</taxon>
        <taxon>asterids</taxon>
        <taxon>lamiids</taxon>
        <taxon>Lamiales</taxon>
        <taxon>Lamiaceae</taxon>
        <taxon>Nepetoideae</taxon>
        <taxon>Elsholtzieae</taxon>
        <taxon>Perilla</taxon>
    </lineage>
</organism>
<keyword evidence="13" id="KW-0675">Receptor</keyword>
<dbReference type="Pfam" id="PF01657">
    <property type="entry name" value="Stress-antifung"/>
    <property type="match status" value="2"/>
</dbReference>
<dbReference type="Pfam" id="PF07714">
    <property type="entry name" value="PK_Tyr_Ser-Thr"/>
    <property type="match status" value="1"/>
</dbReference>
<dbReference type="PROSITE" id="PS50011">
    <property type="entry name" value="PROTEIN_KINASE_DOM"/>
    <property type="match status" value="1"/>
</dbReference>
<keyword evidence="6" id="KW-0732">Signal</keyword>
<evidence type="ECO:0000256" key="2">
    <source>
        <dbReference type="ARBA" id="ARBA00022527"/>
    </source>
</evidence>
<evidence type="ECO:0000256" key="11">
    <source>
        <dbReference type="ARBA" id="ARBA00022989"/>
    </source>
</evidence>
<keyword evidence="10 15" id="KW-0067">ATP-binding</keyword>
<evidence type="ECO:0000256" key="13">
    <source>
        <dbReference type="ARBA" id="ARBA00023170"/>
    </source>
</evidence>
<accession>A0AAD4J3S1</accession>
<evidence type="ECO:0000256" key="16">
    <source>
        <dbReference type="SAM" id="Phobius"/>
    </source>
</evidence>
<dbReference type="PANTHER" id="PTHR27002">
    <property type="entry name" value="RECEPTOR-LIKE SERINE/THREONINE-PROTEIN KINASE SD1-8"/>
    <property type="match status" value="1"/>
</dbReference>
<evidence type="ECO:0000256" key="3">
    <source>
        <dbReference type="ARBA" id="ARBA00022553"/>
    </source>
</evidence>
<evidence type="ECO:0000313" key="20">
    <source>
        <dbReference type="Proteomes" id="UP001190926"/>
    </source>
</evidence>
<evidence type="ECO:0000256" key="6">
    <source>
        <dbReference type="ARBA" id="ARBA00022729"/>
    </source>
</evidence>
<name>A0AAD4J3S1_PERFH</name>
<dbReference type="Gene3D" id="1.10.510.10">
    <property type="entry name" value="Transferase(Phosphotransferase) domain 1"/>
    <property type="match status" value="1"/>
</dbReference>
<dbReference type="SUPFAM" id="SSF56112">
    <property type="entry name" value="Protein kinase-like (PK-like)"/>
    <property type="match status" value="1"/>
</dbReference>
<dbReference type="PANTHER" id="PTHR27002:SF1104">
    <property type="entry name" value="CYSTEINE-RICH RECEPTOR-LIKE PROTEIN KINASE 27-RELATED"/>
    <property type="match status" value="1"/>
</dbReference>
<keyword evidence="9" id="KW-0418">Kinase</keyword>
<dbReference type="GO" id="GO:0005524">
    <property type="term" value="F:ATP binding"/>
    <property type="evidence" value="ECO:0007669"/>
    <property type="project" value="UniProtKB-UniRule"/>
</dbReference>
<dbReference type="PROSITE" id="PS51473">
    <property type="entry name" value="GNK2"/>
    <property type="match status" value="2"/>
</dbReference>
<evidence type="ECO:0000256" key="12">
    <source>
        <dbReference type="ARBA" id="ARBA00023136"/>
    </source>
</evidence>
<dbReference type="GO" id="GO:0004674">
    <property type="term" value="F:protein serine/threonine kinase activity"/>
    <property type="evidence" value="ECO:0007669"/>
    <property type="project" value="UniProtKB-KW"/>
</dbReference>
<sequence length="612" mass="68338">MSSYGFSTSSEGSATAIALCRADRTLDQCRDCVRTAAHQLADLCQNRTQGALWGYYCMLRFSMGETTDQAHDSSSSSSSSSTFILRSYENVSEGNEYFREDVTRLLADLRVKAANGTSDLKAGEGTRTTTTRSTIYGMAQCTPDLSSEECRKCLADITDEMLRVFDMAAGARMLAPNCIIRYELYSFYNRTRLRELRMLQPPPSPPPPPRKDDDKRDVAVVITVTIGVCLLALPACALIYLRKRLMMIKGTSSSHHEVTQTIDEINTVESLSLQYDLGQITTATCDFANANKLGQGGFGTVYRGKLPDGEEIAVKRLSKNSGQGNAEFKNEVVLVAGLQHRNLVRLKGFSLEGTERLLVYELVENGSLDHFIFDPIKRARLDWDTRHKIIWGVARGLLYLHEDSRLRIIHRDLKASNVLLDGDMNAKIADFGMARLSRHDEIQGNTTRIVGTYGYMSPEYAMHGQFSIKSDVFSFGVLILEIISGKRNNCILCGENVEDLLTLTWEKWQRGVAEDMIDPLLHLHNSRNFLSKMVRCIHIGLLCVQENAAYRPTMSSVLHMLNTSASTLSVPTEPAFYMTSRFGPIQEYDSGAGLLEPSSRNHMSLTTALYPR</sequence>
<dbReference type="CDD" id="cd14066">
    <property type="entry name" value="STKc_IRAK"/>
    <property type="match status" value="1"/>
</dbReference>
<evidence type="ECO:0000256" key="9">
    <source>
        <dbReference type="ARBA" id="ARBA00022777"/>
    </source>
</evidence>
<keyword evidence="2" id="KW-0723">Serine/threonine-protein kinase</keyword>
<keyword evidence="4" id="KW-0808">Transferase</keyword>
<evidence type="ECO:0000256" key="10">
    <source>
        <dbReference type="ARBA" id="ARBA00022840"/>
    </source>
</evidence>
<keyword evidence="3" id="KW-0597">Phosphoprotein</keyword>
<dbReference type="PROSITE" id="PS00107">
    <property type="entry name" value="PROTEIN_KINASE_ATP"/>
    <property type="match status" value="1"/>
</dbReference>
<evidence type="ECO:0000256" key="15">
    <source>
        <dbReference type="PROSITE-ProRule" id="PRU10141"/>
    </source>
</evidence>
<dbReference type="InterPro" id="IPR008271">
    <property type="entry name" value="Ser/Thr_kinase_AS"/>
</dbReference>
<dbReference type="CDD" id="cd23509">
    <property type="entry name" value="Gnk2-like"/>
    <property type="match status" value="2"/>
</dbReference>
<evidence type="ECO:0000259" key="17">
    <source>
        <dbReference type="PROSITE" id="PS50011"/>
    </source>
</evidence>
<dbReference type="PROSITE" id="PS00108">
    <property type="entry name" value="PROTEIN_KINASE_ST"/>
    <property type="match status" value="1"/>
</dbReference>
<dbReference type="GO" id="GO:0009737">
    <property type="term" value="P:response to abscisic acid"/>
    <property type="evidence" value="ECO:0007669"/>
    <property type="project" value="UniProtKB-ARBA"/>
</dbReference>
<evidence type="ECO:0000256" key="14">
    <source>
        <dbReference type="ARBA" id="ARBA00023180"/>
    </source>
</evidence>
<keyword evidence="11 16" id="KW-1133">Transmembrane helix</keyword>
<feature type="domain" description="Gnk2-homologous" evidence="18">
    <location>
        <begin position="79"/>
        <end position="187"/>
    </location>
</feature>
<evidence type="ECO:0000256" key="4">
    <source>
        <dbReference type="ARBA" id="ARBA00022679"/>
    </source>
</evidence>
<dbReference type="InterPro" id="IPR002902">
    <property type="entry name" value="GNK2"/>
</dbReference>
<feature type="domain" description="Protein kinase" evidence="17">
    <location>
        <begin position="287"/>
        <end position="576"/>
    </location>
</feature>
<dbReference type="SMART" id="SM00220">
    <property type="entry name" value="S_TKc"/>
    <property type="match status" value="1"/>
</dbReference>
<dbReference type="Gene3D" id="3.30.430.20">
    <property type="entry name" value="Gnk2 domain, C-X8-C-X2-C motif"/>
    <property type="match status" value="2"/>
</dbReference>
<dbReference type="Proteomes" id="UP001190926">
    <property type="component" value="Unassembled WGS sequence"/>
</dbReference>
<reference evidence="19 20" key="1">
    <citation type="journal article" date="2021" name="Nat. Commun.">
        <title>Incipient diploidization of the medicinal plant Perilla within 10,000 years.</title>
        <authorList>
            <person name="Zhang Y."/>
            <person name="Shen Q."/>
            <person name="Leng L."/>
            <person name="Zhang D."/>
            <person name="Chen S."/>
            <person name="Shi Y."/>
            <person name="Ning Z."/>
            <person name="Chen S."/>
        </authorList>
    </citation>
    <scope>NUCLEOTIDE SEQUENCE [LARGE SCALE GENOMIC DNA]</scope>
    <source>
        <strain evidence="20">cv. PC099</strain>
    </source>
</reference>
<evidence type="ECO:0000256" key="7">
    <source>
        <dbReference type="ARBA" id="ARBA00022737"/>
    </source>
</evidence>
<evidence type="ECO:0000259" key="18">
    <source>
        <dbReference type="PROSITE" id="PS51473"/>
    </source>
</evidence>
<dbReference type="InterPro" id="IPR017441">
    <property type="entry name" value="Protein_kinase_ATP_BS"/>
</dbReference>
<keyword evidence="20" id="KW-1185">Reference proteome</keyword>
<dbReference type="InterPro" id="IPR011009">
    <property type="entry name" value="Kinase-like_dom_sf"/>
</dbReference>
<proteinExistence type="predicted"/>
<dbReference type="InterPro" id="IPR001245">
    <property type="entry name" value="Ser-Thr/Tyr_kinase_cat_dom"/>
</dbReference>
<feature type="transmembrane region" description="Helical" evidence="16">
    <location>
        <begin position="218"/>
        <end position="241"/>
    </location>
</feature>
<evidence type="ECO:0000256" key="8">
    <source>
        <dbReference type="ARBA" id="ARBA00022741"/>
    </source>
</evidence>
<dbReference type="FunFam" id="3.30.200.20:FF:000142">
    <property type="entry name" value="Cysteine-rich receptor-like protein kinase 10"/>
    <property type="match status" value="1"/>
</dbReference>
<evidence type="ECO:0000256" key="5">
    <source>
        <dbReference type="ARBA" id="ARBA00022692"/>
    </source>
</evidence>
<comment type="caution">
    <text evidence="19">The sequence shown here is derived from an EMBL/GenBank/DDBJ whole genome shotgun (WGS) entry which is preliminary data.</text>
</comment>
<keyword evidence="7" id="KW-0677">Repeat</keyword>
<evidence type="ECO:0000256" key="1">
    <source>
        <dbReference type="ARBA" id="ARBA00004167"/>
    </source>
</evidence>
<dbReference type="InterPro" id="IPR038408">
    <property type="entry name" value="GNK2_sf"/>
</dbReference>
<keyword evidence="8 15" id="KW-0547">Nucleotide-binding</keyword>
<keyword evidence="5 16" id="KW-0812">Transmembrane</keyword>
<dbReference type="EMBL" id="SDAM02000167">
    <property type="protein sequence ID" value="KAH6826125.1"/>
    <property type="molecule type" value="Genomic_DNA"/>
</dbReference>
<keyword evidence="12 16" id="KW-0472">Membrane</keyword>
<comment type="subcellular location">
    <subcellularLocation>
        <location evidence="1">Membrane</location>
        <topology evidence="1">Single-pass membrane protein</topology>
    </subcellularLocation>
</comment>
<dbReference type="GO" id="GO:0005886">
    <property type="term" value="C:plasma membrane"/>
    <property type="evidence" value="ECO:0007669"/>
    <property type="project" value="TreeGrafter"/>
</dbReference>
<feature type="domain" description="Gnk2-homologous" evidence="18">
    <location>
        <begin position="1"/>
        <end position="66"/>
    </location>
</feature>